<dbReference type="InterPro" id="IPR036890">
    <property type="entry name" value="HATPase_C_sf"/>
</dbReference>
<name>A0ABM6JS26_SPOUR</name>
<evidence type="ECO:0000256" key="9">
    <source>
        <dbReference type="ARBA" id="ARBA00022777"/>
    </source>
</evidence>
<dbReference type="SUPFAM" id="SSF55874">
    <property type="entry name" value="ATPase domain of HSP90 chaperone/DNA topoisomerase II/histidine kinase"/>
    <property type="match status" value="1"/>
</dbReference>
<keyword evidence="5" id="KW-0597">Phosphoprotein</keyword>
<dbReference type="InterPro" id="IPR003018">
    <property type="entry name" value="GAF"/>
</dbReference>
<evidence type="ECO:0000256" key="13">
    <source>
        <dbReference type="ARBA" id="ARBA00023136"/>
    </source>
</evidence>
<evidence type="ECO:0000256" key="7">
    <source>
        <dbReference type="ARBA" id="ARBA00022692"/>
    </source>
</evidence>
<keyword evidence="12" id="KW-0902">Two-component regulatory system</keyword>
<feature type="transmembrane region" description="Helical" evidence="14">
    <location>
        <begin position="146"/>
        <end position="170"/>
    </location>
</feature>
<dbReference type="InterPro" id="IPR005467">
    <property type="entry name" value="His_kinase_dom"/>
</dbReference>
<keyword evidence="6" id="KW-0808">Transferase</keyword>
<keyword evidence="4" id="KW-1003">Cell membrane</keyword>
<organism evidence="16 17">
    <name type="scientific">Sporosarcina ureae</name>
    <dbReference type="NCBI Taxonomy" id="1571"/>
    <lineage>
        <taxon>Bacteria</taxon>
        <taxon>Bacillati</taxon>
        <taxon>Bacillota</taxon>
        <taxon>Bacilli</taxon>
        <taxon>Bacillales</taxon>
        <taxon>Caryophanaceae</taxon>
        <taxon>Sporosarcina</taxon>
    </lineage>
</organism>
<dbReference type="InterPro" id="IPR011620">
    <property type="entry name" value="Sig_transdc_His_kinase_LytS_TM"/>
</dbReference>
<dbReference type="Pfam" id="PF06580">
    <property type="entry name" value="His_kinase"/>
    <property type="match status" value="1"/>
</dbReference>
<evidence type="ECO:0000256" key="10">
    <source>
        <dbReference type="ARBA" id="ARBA00022840"/>
    </source>
</evidence>
<dbReference type="PANTHER" id="PTHR34220:SF7">
    <property type="entry name" value="SENSOR HISTIDINE KINASE YPDA"/>
    <property type="match status" value="1"/>
</dbReference>
<evidence type="ECO:0000256" key="4">
    <source>
        <dbReference type="ARBA" id="ARBA00022475"/>
    </source>
</evidence>
<dbReference type="Pfam" id="PF13492">
    <property type="entry name" value="GAF_3"/>
    <property type="match status" value="1"/>
</dbReference>
<dbReference type="Gene3D" id="3.30.450.40">
    <property type="match status" value="1"/>
</dbReference>
<dbReference type="Proteomes" id="UP000192486">
    <property type="component" value="Chromosome"/>
</dbReference>
<feature type="transmembrane region" description="Helical" evidence="14">
    <location>
        <begin position="88"/>
        <end position="110"/>
    </location>
</feature>
<keyword evidence="13 14" id="KW-0472">Membrane</keyword>
<keyword evidence="17" id="KW-1185">Reference proteome</keyword>
<comment type="subcellular location">
    <subcellularLocation>
        <location evidence="2">Cell membrane</location>
        <topology evidence="2">Multi-pass membrane protein</topology>
    </subcellularLocation>
</comment>
<comment type="catalytic activity">
    <reaction evidence="1">
        <text>ATP + protein L-histidine = ADP + protein N-phospho-L-histidine.</text>
        <dbReference type="EC" id="2.7.13.3"/>
    </reaction>
</comment>
<dbReference type="InterPro" id="IPR010559">
    <property type="entry name" value="Sig_transdc_His_kin_internal"/>
</dbReference>
<evidence type="ECO:0000256" key="12">
    <source>
        <dbReference type="ARBA" id="ARBA00023012"/>
    </source>
</evidence>
<evidence type="ECO:0000256" key="2">
    <source>
        <dbReference type="ARBA" id="ARBA00004651"/>
    </source>
</evidence>
<keyword evidence="9 16" id="KW-0418">Kinase</keyword>
<evidence type="ECO:0000259" key="15">
    <source>
        <dbReference type="PROSITE" id="PS50109"/>
    </source>
</evidence>
<evidence type="ECO:0000256" key="3">
    <source>
        <dbReference type="ARBA" id="ARBA00012438"/>
    </source>
</evidence>
<keyword evidence="8" id="KW-0547">Nucleotide-binding</keyword>
<reference evidence="16 17" key="1">
    <citation type="submission" date="2016-04" db="EMBL/GenBank/DDBJ databases">
        <title>Comparative Genomics and Epigenetics of Sporosarcina ureae.</title>
        <authorList>
            <person name="Oliver A.S."/>
            <person name="Cooper K.K."/>
        </authorList>
    </citation>
    <scope>NUCLEOTIDE SEQUENCE [LARGE SCALE GENOMIC DNA]</scope>
    <source>
        <strain evidence="16 17">S204</strain>
    </source>
</reference>
<dbReference type="InterPro" id="IPR050640">
    <property type="entry name" value="Bact_2-comp_sensor_kinase"/>
</dbReference>
<evidence type="ECO:0000313" key="16">
    <source>
        <dbReference type="EMBL" id="ARF12832.1"/>
    </source>
</evidence>
<keyword evidence="11 14" id="KW-1133">Transmembrane helix</keyword>
<evidence type="ECO:0000256" key="1">
    <source>
        <dbReference type="ARBA" id="ARBA00000085"/>
    </source>
</evidence>
<evidence type="ECO:0000256" key="6">
    <source>
        <dbReference type="ARBA" id="ARBA00022679"/>
    </source>
</evidence>
<dbReference type="GO" id="GO:0016301">
    <property type="term" value="F:kinase activity"/>
    <property type="evidence" value="ECO:0007669"/>
    <property type="project" value="UniProtKB-KW"/>
</dbReference>
<accession>A0ABM6JS26</accession>
<feature type="transmembrane region" description="Helical" evidence="14">
    <location>
        <begin position="46"/>
        <end position="68"/>
    </location>
</feature>
<dbReference type="RefSeq" id="WP_037561767.1">
    <property type="nucleotide sequence ID" value="NZ_CP015108.1"/>
</dbReference>
<dbReference type="Pfam" id="PF07694">
    <property type="entry name" value="5TM-5TMR_LYT"/>
    <property type="match status" value="1"/>
</dbReference>
<feature type="domain" description="Histidine kinase" evidence="15">
    <location>
        <begin position="473"/>
        <end position="576"/>
    </location>
</feature>
<protein>
    <recommendedName>
        <fullName evidence="3">histidine kinase</fullName>
        <ecNumber evidence="3">2.7.13.3</ecNumber>
    </recommendedName>
</protein>
<evidence type="ECO:0000256" key="11">
    <source>
        <dbReference type="ARBA" id="ARBA00022989"/>
    </source>
</evidence>
<dbReference type="SMART" id="SM00387">
    <property type="entry name" value="HATPase_c"/>
    <property type="match status" value="1"/>
</dbReference>
<dbReference type="Gene3D" id="3.30.565.10">
    <property type="entry name" value="Histidine kinase-like ATPase, C-terminal domain"/>
    <property type="match status" value="1"/>
</dbReference>
<feature type="transmembrane region" description="Helical" evidence="14">
    <location>
        <begin position="182"/>
        <end position="206"/>
    </location>
</feature>
<dbReference type="InterPro" id="IPR004358">
    <property type="entry name" value="Sig_transdc_His_kin-like_C"/>
</dbReference>
<sequence>MLDLLIIMLERVGMIVAVAFLLTRFRFFQNMIHQDVLDRRQELTAILFFGLFGIFGTYFGVALDMQTFHFENMSWQLQTDEAIANSRVIGVVVAGLLGGYRLGIGAGLIAGIHRMSLGGFTAISCGISTIISGILAGYFYKKGKHISPLLAFAIGAAAEALQMLLILVIADPFEKAFALVQAIGLPMILANGMGAALFMLIAYNVISDQDKKTALQAQKTLRIADQTLGYLRTGMRKDTASAVCGILMNELQPGAVAMTDKTDILAFVSSKGTIMQGSIQTDLTRQVIQDGRLIVTDSVTHDHPSVSASGAIVIAPLKTRGETIGTLKLFYPSRKAITDATIELISGLAELLSNQLEIAEADHAYQLAKEAEIQALQAQISPHFLFNSMNIIISLIRTNPDEARKLLSSLSSLSFFLRQNLEGTTAKMVTLQQELAHVEAYLMIEEARFIDKLKICIDVDPSVMQEKIPPLTLQPIVENAITHGIKDLDANAMVHISIHESGDVIHIMVEDNGEGIGPERLAVLGQEQVQSEKGTGLGLYNVNRRLLMTFDKNSGLAIESTPNKGTKISFYIPKSEVNGYDGNDSRIGRG</sequence>
<dbReference type="PANTHER" id="PTHR34220">
    <property type="entry name" value="SENSOR HISTIDINE KINASE YPDA"/>
    <property type="match status" value="1"/>
</dbReference>
<keyword evidence="10" id="KW-0067">ATP-binding</keyword>
<evidence type="ECO:0000256" key="5">
    <source>
        <dbReference type="ARBA" id="ARBA00022553"/>
    </source>
</evidence>
<gene>
    <name evidence="16" type="ORF">SporoS204_00780</name>
</gene>
<feature type="transmembrane region" description="Helical" evidence="14">
    <location>
        <begin position="6"/>
        <end position="25"/>
    </location>
</feature>
<dbReference type="InterPro" id="IPR003594">
    <property type="entry name" value="HATPase_dom"/>
</dbReference>
<evidence type="ECO:0000256" key="8">
    <source>
        <dbReference type="ARBA" id="ARBA00022741"/>
    </source>
</evidence>
<evidence type="ECO:0000256" key="14">
    <source>
        <dbReference type="SAM" id="Phobius"/>
    </source>
</evidence>
<dbReference type="EC" id="2.7.13.3" evidence="3"/>
<dbReference type="Pfam" id="PF02518">
    <property type="entry name" value="HATPase_c"/>
    <property type="match status" value="1"/>
</dbReference>
<keyword evidence="7 14" id="KW-0812">Transmembrane</keyword>
<dbReference type="PRINTS" id="PR00344">
    <property type="entry name" value="BCTRLSENSOR"/>
</dbReference>
<dbReference type="SUPFAM" id="SSF55781">
    <property type="entry name" value="GAF domain-like"/>
    <property type="match status" value="1"/>
</dbReference>
<evidence type="ECO:0000313" key="17">
    <source>
        <dbReference type="Proteomes" id="UP000192486"/>
    </source>
</evidence>
<feature type="transmembrane region" description="Helical" evidence="14">
    <location>
        <begin position="117"/>
        <end position="140"/>
    </location>
</feature>
<dbReference type="PROSITE" id="PS50109">
    <property type="entry name" value="HIS_KIN"/>
    <property type="match status" value="1"/>
</dbReference>
<proteinExistence type="predicted"/>
<dbReference type="EMBL" id="CP015108">
    <property type="protein sequence ID" value="ARF12832.1"/>
    <property type="molecule type" value="Genomic_DNA"/>
</dbReference>
<dbReference type="InterPro" id="IPR029016">
    <property type="entry name" value="GAF-like_dom_sf"/>
</dbReference>